<dbReference type="SUPFAM" id="SSF55154">
    <property type="entry name" value="CYTH-like phosphatases"/>
    <property type="match status" value="1"/>
</dbReference>
<proteinExistence type="predicted"/>
<sequence>MWETALGATSLRKERWTWRPTWRAGASTRPTAASPFRIRETSPRSERRRHPRNYTFTTPYYDTLDLRRARRGLTLRRRTGCTDDGWHFKPTKARGGLDEGQQPAGAVGDPPPRELADR</sequence>
<dbReference type="Gene3D" id="2.40.320.10">
    <property type="entry name" value="Hypothetical Protein Pfu-838710-001"/>
    <property type="match status" value="1"/>
</dbReference>
<dbReference type="InterPro" id="IPR033469">
    <property type="entry name" value="CYTH-like_dom_sf"/>
</dbReference>
<evidence type="ECO:0000313" key="2">
    <source>
        <dbReference type="EMBL" id="RFS81401.1"/>
    </source>
</evidence>
<organism evidence="2 3">
    <name type="scientific">Actinomadura spongiicola</name>
    <dbReference type="NCBI Taxonomy" id="2303421"/>
    <lineage>
        <taxon>Bacteria</taxon>
        <taxon>Bacillati</taxon>
        <taxon>Actinomycetota</taxon>
        <taxon>Actinomycetes</taxon>
        <taxon>Streptosporangiales</taxon>
        <taxon>Thermomonosporaceae</taxon>
        <taxon>Actinomadura</taxon>
    </lineage>
</organism>
<comment type="caution">
    <text evidence="2">The sequence shown here is derived from an EMBL/GenBank/DDBJ whole genome shotgun (WGS) entry which is preliminary data.</text>
</comment>
<keyword evidence="3" id="KW-1185">Reference proteome</keyword>
<feature type="region of interest" description="Disordered" evidence="1">
    <location>
        <begin position="22"/>
        <end position="54"/>
    </location>
</feature>
<protein>
    <submittedName>
        <fullName evidence="2">Uncharacterized protein</fullName>
    </submittedName>
</protein>
<feature type="region of interest" description="Disordered" evidence="1">
    <location>
        <begin position="79"/>
        <end position="118"/>
    </location>
</feature>
<dbReference type="AlphaFoldDB" id="A0A372G7R3"/>
<evidence type="ECO:0000313" key="3">
    <source>
        <dbReference type="Proteomes" id="UP000262882"/>
    </source>
</evidence>
<dbReference type="Proteomes" id="UP000262882">
    <property type="component" value="Unassembled WGS sequence"/>
</dbReference>
<name>A0A372G7R3_9ACTN</name>
<gene>
    <name evidence="2" type="ORF">D0T12_32775</name>
</gene>
<reference evidence="2 3" key="1">
    <citation type="submission" date="2018-08" db="EMBL/GenBank/DDBJ databases">
        <title>Actinomadura spongicola sp. nov., isolated from marine sponge Leucetta chagosensis.</title>
        <authorList>
            <person name="Li L."/>
            <person name="Lin H.W."/>
        </authorList>
    </citation>
    <scope>NUCLEOTIDE SEQUENCE [LARGE SCALE GENOMIC DNA]</scope>
    <source>
        <strain evidence="2 3">LHW52907</strain>
    </source>
</reference>
<evidence type="ECO:0000256" key="1">
    <source>
        <dbReference type="SAM" id="MobiDB-lite"/>
    </source>
</evidence>
<dbReference type="EMBL" id="QVNQ01000014">
    <property type="protein sequence ID" value="RFS81401.1"/>
    <property type="molecule type" value="Genomic_DNA"/>
</dbReference>
<accession>A0A372G7R3</accession>